<keyword evidence="1" id="KW-0472">Membrane</keyword>
<dbReference type="Pfam" id="PF14286">
    <property type="entry name" value="DHHW"/>
    <property type="match status" value="1"/>
</dbReference>
<dbReference type="InterPro" id="IPR025945">
    <property type="entry name" value="DHHW"/>
</dbReference>
<gene>
    <name evidence="2" type="ORF">H9723_01160</name>
</gene>
<dbReference type="Proteomes" id="UP000824116">
    <property type="component" value="Unassembled WGS sequence"/>
</dbReference>
<reference evidence="2" key="1">
    <citation type="journal article" date="2021" name="PeerJ">
        <title>Extensive microbial diversity within the chicken gut microbiome revealed by metagenomics and culture.</title>
        <authorList>
            <person name="Gilroy R."/>
            <person name="Ravi A."/>
            <person name="Getino M."/>
            <person name="Pursley I."/>
            <person name="Horton D.L."/>
            <person name="Alikhan N.F."/>
            <person name="Baker D."/>
            <person name="Gharbi K."/>
            <person name="Hall N."/>
            <person name="Watson M."/>
            <person name="Adriaenssens E.M."/>
            <person name="Foster-Nyarko E."/>
            <person name="Jarju S."/>
            <person name="Secka A."/>
            <person name="Antonio M."/>
            <person name="Oren A."/>
            <person name="Chaudhuri R.R."/>
            <person name="La Ragione R."/>
            <person name="Hildebrand F."/>
            <person name="Pallen M.J."/>
        </authorList>
    </citation>
    <scope>NUCLEOTIDE SEQUENCE</scope>
    <source>
        <strain evidence="2">CHK196-3914</strain>
    </source>
</reference>
<reference evidence="2" key="2">
    <citation type="submission" date="2021-04" db="EMBL/GenBank/DDBJ databases">
        <authorList>
            <person name="Gilroy R."/>
        </authorList>
    </citation>
    <scope>NUCLEOTIDE SEQUENCE</scope>
    <source>
        <strain evidence="2">CHK196-3914</strain>
    </source>
</reference>
<dbReference type="EMBL" id="DXAY01000027">
    <property type="protein sequence ID" value="HIZ73841.1"/>
    <property type="molecule type" value="Genomic_DNA"/>
</dbReference>
<sequence length="385" mass="42867">MDRRKRKKIRTEGLVGRIFILCLLAVMIINFIVPDRESSDEENRMLTSAPELSGGSVLNGDYMDQFESYMSDQFAGRDMFRRVKVLLDRIGGSRMENGVYIGSDGQLMEDIELPDQEHLSANLEAISSFASSYSDIPVSMILVPDAACVLSDRLPALASVEDQTQMISMVQRQLGDSVNWIDAVSVLNKHKGEKIYYKTDHHWTALGAFYVFQAAAPDLGIGEDVSDKYVSYTVSDSFNGALASVSGVGLGERETIDIYAPTAVDDDVIVNYVDEAKRTTSLYDSSKLETKDQYGVYLGGNTSLLDIQTVSTSRDRILVVKDSFANCFIPLLAPYYREIVVVDPRYYSGTIEDIMDSYRITDVLFLYSGNTFFTDNSISGVFDSE</sequence>
<keyword evidence="1" id="KW-0812">Transmembrane</keyword>
<proteinExistence type="predicted"/>
<evidence type="ECO:0000313" key="2">
    <source>
        <dbReference type="EMBL" id="HIZ73841.1"/>
    </source>
</evidence>
<evidence type="ECO:0000256" key="1">
    <source>
        <dbReference type="SAM" id="Phobius"/>
    </source>
</evidence>
<evidence type="ECO:0000313" key="3">
    <source>
        <dbReference type="Proteomes" id="UP000824116"/>
    </source>
</evidence>
<name>A0A9D2G7Z7_9FIRM</name>
<feature type="transmembrane region" description="Helical" evidence="1">
    <location>
        <begin position="14"/>
        <end position="33"/>
    </location>
</feature>
<organism evidence="2 3">
    <name type="scientific">Candidatus Mediterraneibacter stercoravium</name>
    <dbReference type="NCBI Taxonomy" id="2838685"/>
    <lineage>
        <taxon>Bacteria</taxon>
        <taxon>Bacillati</taxon>
        <taxon>Bacillota</taxon>
        <taxon>Clostridia</taxon>
        <taxon>Lachnospirales</taxon>
        <taxon>Lachnospiraceae</taxon>
        <taxon>Mediterraneibacter</taxon>
    </lineage>
</organism>
<accession>A0A9D2G7Z7</accession>
<evidence type="ECO:0008006" key="4">
    <source>
        <dbReference type="Google" id="ProtNLM"/>
    </source>
</evidence>
<keyword evidence="1" id="KW-1133">Transmembrane helix</keyword>
<protein>
    <recommendedName>
        <fullName evidence="4">DHHW protein</fullName>
    </recommendedName>
</protein>
<comment type="caution">
    <text evidence="2">The sequence shown here is derived from an EMBL/GenBank/DDBJ whole genome shotgun (WGS) entry which is preliminary data.</text>
</comment>
<dbReference type="AlphaFoldDB" id="A0A9D2G7Z7"/>